<dbReference type="STRING" id="1077348.A0A2G8RXJ7"/>
<organism evidence="2 3">
    <name type="scientific">Ganoderma sinense ZZ0214-1</name>
    <dbReference type="NCBI Taxonomy" id="1077348"/>
    <lineage>
        <taxon>Eukaryota</taxon>
        <taxon>Fungi</taxon>
        <taxon>Dikarya</taxon>
        <taxon>Basidiomycota</taxon>
        <taxon>Agaricomycotina</taxon>
        <taxon>Agaricomycetes</taxon>
        <taxon>Polyporales</taxon>
        <taxon>Polyporaceae</taxon>
        <taxon>Ganoderma</taxon>
    </lineage>
</organism>
<dbReference type="Proteomes" id="UP000230002">
    <property type="component" value="Unassembled WGS sequence"/>
</dbReference>
<proteinExistence type="predicted"/>
<gene>
    <name evidence="2" type="ORF">GSI_11997</name>
</gene>
<reference evidence="2 3" key="1">
    <citation type="journal article" date="2015" name="Sci. Rep.">
        <title>Chromosome-level genome map provides insights into diverse defense mechanisms in the medicinal fungus Ganoderma sinense.</title>
        <authorList>
            <person name="Zhu Y."/>
            <person name="Xu J."/>
            <person name="Sun C."/>
            <person name="Zhou S."/>
            <person name="Xu H."/>
            <person name="Nelson D.R."/>
            <person name="Qian J."/>
            <person name="Song J."/>
            <person name="Luo H."/>
            <person name="Xiang L."/>
            <person name="Li Y."/>
            <person name="Xu Z."/>
            <person name="Ji A."/>
            <person name="Wang L."/>
            <person name="Lu S."/>
            <person name="Hayward A."/>
            <person name="Sun W."/>
            <person name="Li X."/>
            <person name="Schwartz D.C."/>
            <person name="Wang Y."/>
            <person name="Chen S."/>
        </authorList>
    </citation>
    <scope>NUCLEOTIDE SEQUENCE [LARGE SCALE GENOMIC DNA]</scope>
    <source>
        <strain evidence="2 3">ZZ0214-1</strain>
    </source>
</reference>
<accession>A0A2G8RXJ7</accession>
<evidence type="ECO:0000313" key="2">
    <source>
        <dbReference type="EMBL" id="PIL26241.1"/>
    </source>
</evidence>
<feature type="region of interest" description="Disordered" evidence="1">
    <location>
        <begin position="250"/>
        <end position="382"/>
    </location>
</feature>
<keyword evidence="3" id="KW-1185">Reference proteome</keyword>
<name>A0A2G8RXJ7_9APHY</name>
<sequence length="382" mass="41957">MEAADDLLAKYKKHPFAKGLLPFQSCMEALGTSESKIRDKATRRPALFSHAAVFAEADHPETGNYVPPDEAIPFGVDPKNVQRKANTRCFYTYILDTFTDISLYEGQWTLDEYVSGLPGFNARTVPRRAYLSGQDVRYRTRFWMQTPMFLRKGAQKEPSIATGHLHPWVVEADKQSKGFRGNPDRPRVWVKDGDDIVPISEREPGTLQRGDVVALSFTVTYHITTSNWFPQFHPADIIVLQSGDGDVPDYSAPEIDLYSRPPPSFGMEDPGDSDVEGSKEARRTGGGEGDGEMEDVVDGSMELRADNGGSGQHMDVQAGGRQGGTGSSVTLGSSGEGGHEAFELVPPGGGDDDNEDDEFVDVEAQEEVLRPLRSGRSGRKRL</sequence>
<dbReference type="EMBL" id="AYKW01000045">
    <property type="protein sequence ID" value="PIL26241.1"/>
    <property type="molecule type" value="Genomic_DNA"/>
</dbReference>
<feature type="compositionally biased region" description="Acidic residues" evidence="1">
    <location>
        <begin position="350"/>
        <end position="366"/>
    </location>
</feature>
<dbReference type="AlphaFoldDB" id="A0A2G8RXJ7"/>
<evidence type="ECO:0000256" key="1">
    <source>
        <dbReference type="SAM" id="MobiDB-lite"/>
    </source>
</evidence>
<evidence type="ECO:0000313" key="3">
    <source>
        <dbReference type="Proteomes" id="UP000230002"/>
    </source>
</evidence>
<dbReference type="OrthoDB" id="2747971at2759"/>
<comment type="caution">
    <text evidence="2">The sequence shown here is derived from an EMBL/GenBank/DDBJ whole genome shotgun (WGS) entry which is preliminary data.</text>
</comment>
<feature type="compositionally biased region" description="Basic and acidic residues" evidence="1">
    <location>
        <begin position="276"/>
        <end position="285"/>
    </location>
</feature>
<protein>
    <submittedName>
        <fullName evidence="2">Uncharacterized protein</fullName>
    </submittedName>
</protein>